<keyword evidence="1" id="KW-0812">Transmembrane</keyword>
<keyword evidence="1" id="KW-1133">Transmembrane helix</keyword>
<feature type="transmembrane region" description="Helical" evidence="1">
    <location>
        <begin position="284"/>
        <end position="305"/>
    </location>
</feature>
<dbReference type="GO" id="GO:0016746">
    <property type="term" value="F:acyltransferase activity"/>
    <property type="evidence" value="ECO:0007669"/>
    <property type="project" value="UniProtKB-KW"/>
</dbReference>
<keyword evidence="1" id="KW-0472">Membrane</keyword>
<gene>
    <name evidence="3" type="ORF">Q4F19_17005</name>
</gene>
<dbReference type="RefSeq" id="WP_303545080.1">
    <property type="nucleotide sequence ID" value="NZ_JAUOTP010000009.1"/>
</dbReference>
<feature type="transmembrane region" description="Helical" evidence="1">
    <location>
        <begin position="131"/>
        <end position="152"/>
    </location>
</feature>
<feature type="transmembrane region" description="Helical" evidence="1">
    <location>
        <begin position="159"/>
        <end position="182"/>
    </location>
</feature>
<sequence>MQRYAFLDSLRGIAILGVVMTHVGQSVAGLPPYFAAFTHFGLRGVQLFFMVSALTLCLVAREDNFNPIQFYLRRFFRVAPMFYLAAIFYLLCPKLFGISFASNEVWAVDAITTFLFVHGFNPHGINNVVPGGWSIASEAIFYAIFPWIVLSLALSRRWVILTVLSFAVAFANAAIPSVLNIVDASWRDFFHFNFLTNAPSFATGILLFLALKRVGPKSENSRVAMIGSALVVSSAIAVSFLSDVLPGAQLFMVPALGGVTFVAARYEWPILVNRFLSFFGETSFSIYLVHFGVLHWLIAVAPVIGSSAGQFVILYVFTLIISAFIGIICYKCVERPMVKIGRRIGDRVAECEGARKKVMAPPTVR</sequence>
<proteinExistence type="predicted"/>
<keyword evidence="3" id="KW-0808">Transferase</keyword>
<evidence type="ECO:0000256" key="1">
    <source>
        <dbReference type="SAM" id="Phobius"/>
    </source>
</evidence>
<organism evidence="3 4">
    <name type="scientific">Sphingomonas natans</name>
    <dbReference type="NCBI Taxonomy" id="3063330"/>
    <lineage>
        <taxon>Bacteria</taxon>
        <taxon>Pseudomonadati</taxon>
        <taxon>Pseudomonadota</taxon>
        <taxon>Alphaproteobacteria</taxon>
        <taxon>Sphingomonadales</taxon>
        <taxon>Sphingomonadaceae</taxon>
        <taxon>Sphingomonas</taxon>
    </lineage>
</organism>
<dbReference type="EC" id="2.3.-.-" evidence="3"/>
<dbReference type="PANTHER" id="PTHR23028">
    <property type="entry name" value="ACETYLTRANSFERASE"/>
    <property type="match status" value="1"/>
</dbReference>
<accession>A0ABT8YCM7</accession>
<evidence type="ECO:0000259" key="2">
    <source>
        <dbReference type="Pfam" id="PF01757"/>
    </source>
</evidence>
<dbReference type="PANTHER" id="PTHR23028:SF131">
    <property type="entry name" value="BLR2367 PROTEIN"/>
    <property type="match status" value="1"/>
</dbReference>
<keyword evidence="4" id="KW-1185">Reference proteome</keyword>
<feature type="transmembrane region" description="Helical" evidence="1">
    <location>
        <begin position="247"/>
        <end position="264"/>
    </location>
</feature>
<dbReference type="EMBL" id="JAUOTP010000009">
    <property type="protein sequence ID" value="MDO6416087.1"/>
    <property type="molecule type" value="Genomic_DNA"/>
</dbReference>
<dbReference type="InterPro" id="IPR002656">
    <property type="entry name" value="Acyl_transf_3_dom"/>
</dbReference>
<feature type="transmembrane region" description="Helical" evidence="1">
    <location>
        <begin position="12"/>
        <end position="34"/>
    </location>
</feature>
<comment type="caution">
    <text evidence="3">The sequence shown here is derived from an EMBL/GenBank/DDBJ whole genome shotgun (WGS) entry which is preliminary data.</text>
</comment>
<protein>
    <submittedName>
        <fullName evidence="3">Acyltransferase</fullName>
        <ecNumber evidence="3">2.3.-.-</ecNumber>
    </submittedName>
</protein>
<name>A0ABT8YCM7_9SPHN</name>
<feature type="transmembrane region" description="Helical" evidence="1">
    <location>
        <begin position="40"/>
        <end position="60"/>
    </location>
</feature>
<feature type="transmembrane region" description="Helical" evidence="1">
    <location>
        <begin position="81"/>
        <end position="101"/>
    </location>
</feature>
<feature type="transmembrane region" description="Helical" evidence="1">
    <location>
        <begin position="194"/>
        <end position="211"/>
    </location>
</feature>
<evidence type="ECO:0000313" key="3">
    <source>
        <dbReference type="EMBL" id="MDO6416087.1"/>
    </source>
</evidence>
<reference evidence="3" key="1">
    <citation type="submission" date="2023-07" db="EMBL/GenBank/DDBJ databases">
        <authorList>
            <person name="Kim M."/>
        </authorList>
    </citation>
    <scope>NUCLEOTIDE SEQUENCE</scope>
    <source>
        <strain evidence="3">BIUV-7</strain>
    </source>
</reference>
<dbReference type="InterPro" id="IPR050879">
    <property type="entry name" value="Acyltransferase_3"/>
</dbReference>
<feature type="domain" description="Acyltransferase 3" evidence="2">
    <location>
        <begin position="5"/>
        <end position="325"/>
    </location>
</feature>
<feature type="transmembrane region" description="Helical" evidence="1">
    <location>
        <begin position="311"/>
        <end position="333"/>
    </location>
</feature>
<evidence type="ECO:0000313" key="4">
    <source>
        <dbReference type="Proteomes" id="UP001169764"/>
    </source>
</evidence>
<feature type="transmembrane region" description="Helical" evidence="1">
    <location>
        <begin position="223"/>
        <end position="241"/>
    </location>
</feature>
<keyword evidence="3" id="KW-0012">Acyltransferase</keyword>
<dbReference type="Pfam" id="PF01757">
    <property type="entry name" value="Acyl_transf_3"/>
    <property type="match status" value="1"/>
</dbReference>
<dbReference type="Proteomes" id="UP001169764">
    <property type="component" value="Unassembled WGS sequence"/>
</dbReference>